<gene>
    <name evidence="1" type="ORF">LSJ_3115c</name>
</gene>
<organism evidence="1 2">
    <name type="scientific">Ligilactobacillus salivarius</name>
    <dbReference type="NCBI Taxonomy" id="1624"/>
    <lineage>
        <taxon>Bacteria</taxon>
        <taxon>Bacillati</taxon>
        <taxon>Bacillota</taxon>
        <taxon>Bacilli</taxon>
        <taxon>Lactobacillales</taxon>
        <taxon>Lactobacillaceae</taxon>
        <taxon>Ligilactobacillus</taxon>
    </lineage>
</organism>
<evidence type="ECO:0000313" key="1">
    <source>
        <dbReference type="EMBL" id="AIR11731.1"/>
    </source>
</evidence>
<accession>A0A089QLB7</accession>
<name>A0A089QLB7_9LACO</name>
<dbReference type="Proteomes" id="UP000029488">
    <property type="component" value="Plasmid pMP1046B"/>
</dbReference>
<proteinExistence type="predicted"/>
<geneLocation type="plasmid" evidence="1 2">
    <name>pMP1046B</name>
</geneLocation>
<protein>
    <submittedName>
        <fullName evidence="1">Uncharacterized protein</fullName>
    </submittedName>
</protein>
<dbReference type="KEGG" id="lsj:LSJ_3115c"/>
<keyword evidence="1" id="KW-0614">Plasmid</keyword>
<reference evidence="1 2" key="1">
    <citation type="journal article" date="2014" name="BMC Genomics">
        <title>Unusual genome complexity in Lactobacillus salivarius JCM1046.</title>
        <authorList>
            <person name="Raftis E.J."/>
            <person name="Forde B.M."/>
            <person name="Claesson M.J."/>
            <person name="O'Toole P.W."/>
        </authorList>
    </citation>
    <scope>NUCLEOTIDE SEQUENCE [LARGE SCALE GENOMIC DNA]</scope>
    <source>
        <strain evidence="1 2">JCM1046</strain>
        <plasmid evidence="1 2">pMP1046B</plasmid>
    </source>
</reference>
<dbReference type="EMBL" id="CP007648">
    <property type="protein sequence ID" value="AIR11731.1"/>
    <property type="molecule type" value="Genomic_DNA"/>
</dbReference>
<sequence>MGLIMENKEDIGVYRYGTPVVEQIYNNVVRLLESKMKHVDLAELTGISSQMIGYMRKILREEGNLNSTTITRIMQLNSAFETPEKIEYIKEHDEDLYHYILPQLMEISDKDKEILGMYKDRYKDIAVHNKGKRRGGGNYIVVKCPHCNEELTFSLEMKLKQ</sequence>
<evidence type="ECO:0000313" key="2">
    <source>
        <dbReference type="Proteomes" id="UP000029488"/>
    </source>
</evidence>
<dbReference type="AlphaFoldDB" id="A0A089QLB7"/>